<dbReference type="STRING" id="177199.A0A420Y1T3"/>
<feature type="compositionally biased region" description="Basic and acidic residues" evidence="1">
    <location>
        <begin position="230"/>
        <end position="249"/>
    </location>
</feature>
<evidence type="ECO:0000313" key="2">
    <source>
        <dbReference type="EMBL" id="RKU41778.1"/>
    </source>
</evidence>
<evidence type="ECO:0000313" key="3">
    <source>
        <dbReference type="Proteomes" id="UP000275385"/>
    </source>
</evidence>
<evidence type="ECO:0000256" key="1">
    <source>
        <dbReference type="SAM" id="MobiDB-lite"/>
    </source>
</evidence>
<organism evidence="2 3">
    <name type="scientific">Coniochaeta pulveracea</name>
    <dbReference type="NCBI Taxonomy" id="177199"/>
    <lineage>
        <taxon>Eukaryota</taxon>
        <taxon>Fungi</taxon>
        <taxon>Dikarya</taxon>
        <taxon>Ascomycota</taxon>
        <taxon>Pezizomycotina</taxon>
        <taxon>Sordariomycetes</taxon>
        <taxon>Sordariomycetidae</taxon>
        <taxon>Coniochaetales</taxon>
        <taxon>Coniochaetaceae</taxon>
        <taxon>Coniochaeta</taxon>
    </lineage>
</organism>
<dbReference type="EMBL" id="QVQW01000068">
    <property type="protein sequence ID" value="RKU41778.1"/>
    <property type="molecule type" value="Genomic_DNA"/>
</dbReference>
<dbReference type="Proteomes" id="UP000275385">
    <property type="component" value="Unassembled WGS sequence"/>
</dbReference>
<gene>
    <name evidence="2" type="ORF">DL546_004490</name>
</gene>
<feature type="compositionally biased region" description="Polar residues" evidence="1">
    <location>
        <begin position="341"/>
        <end position="363"/>
    </location>
</feature>
<dbReference type="AlphaFoldDB" id="A0A420Y1T3"/>
<protein>
    <submittedName>
        <fullName evidence="2">Uncharacterized protein</fullName>
    </submittedName>
</protein>
<comment type="caution">
    <text evidence="2">The sequence shown here is derived from an EMBL/GenBank/DDBJ whole genome shotgun (WGS) entry which is preliminary data.</text>
</comment>
<feature type="compositionally biased region" description="Basic and acidic residues" evidence="1">
    <location>
        <begin position="295"/>
        <end position="307"/>
    </location>
</feature>
<name>A0A420Y1T3_9PEZI</name>
<sequence>MNSQIGDVEAATSSQRDVWFSHQRIRAAQEELCDAKYADAVNHTLSKQSHLHYWLRRFQDFMQTSPYSPLVLNVNSFLHGRMGAVNWSPKPYGMEADMDPSLFSWVDAYEDLLADSQGLPMIPLRQRYEMNERLRQRYPWGFETVPLSVWLRRLETQDVVKRDIFFGTGLRTNLPQLKTDKEEPLGHGGEDVDPITYLGQWAERKMGILESLFDSELKKIHEVFGTLTGEERDGVSKESDRERAPRDEQDLYDFVQRYKSEITGQLKDRMQRTLGDSDAEKQGNGAETSSDEQPVVEKHEYVDEHGMLHSRTKIQRKNADGSTFMQEELTVRPAPKDWKPSTEQQTSSQDTVIKNDSEATIQNENEHGNSKGSWSLWK</sequence>
<feature type="region of interest" description="Disordered" evidence="1">
    <location>
        <begin position="273"/>
        <end position="378"/>
    </location>
</feature>
<keyword evidence="3" id="KW-1185">Reference proteome</keyword>
<dbReference type="OrthoDB" id="4586300at2759"/>
<reference evidence="2 3" key="1">
    <citation type="submission" date="2018-08" db="EMBL/GenBank/DDBJ databases">
        <title>Draft genome of the lignicolous fungus Coniochaeta pulveracea.</title>
        <authorList>
            <person name="Borstlap C.J."/>
            <person name="De Witt R.N."/>
            <person name="Botha A."/>
            <person name="Volschenk H."/>
        </authorList>
    </citation>
    <scope>NUCLEOTIDE SEQUENCE [LARGE SCALE GENOMIC DNA]</scope>
    <source>
        <strain evidence="2 3">CAB683</strain>
    </source>
</reference>
<feature type="region of interest" description="Disordered" evidence="1">
    <location>
        <begin position="230"/>
        <end position="250"/>
    </location>
</feature>
<accession>A0A420Y1T3</accession>
<proteinExistence type="predicted"/>